<sequence>MPKEEVPEGVDQLAYFREQCEPSVAHLKQILDECNARVQSKSTTTEICHMEIIDYVNGLDHCAKPKAFKALK</sequence>
<feature type="disulfide bond" evidence="10">
    <location>
        <begin position="34"/>
        <end position="48"/>
    </location>
</feature>
<dbReference type="InterPro" id="IPR036811">
    <property type="entry name" value="Ubol_cytC_Rdtase_hinge_dom_sf"/>
</dbReference>
<keyword evidence="12" id="KW-1185">Reference proteome</keyword>
<organism evidence="12 13">
    <name type="scientific">Globodera rostochiensis</name>
    <name type="common">Golden nematode worm</name>
    <name type="synonym">Heterodera rostochiensis</name>
    <dbReference type="NCBI Taxonomy" id="31243"/>
    <lineage>
        <taxon>Eukaryota</taxon>
        <taxon>Metazoa</taxon>
        <taxon>Ecdysozoa</taxon>
        <taxon>Nematoda</taxon>
        <taxon>Chromadorea</taxon>
        <taxon>Rhabditida</taxon>
        <taxon>Tylenchina</taxon>
        <taxon>Tylenchomorpha</taxon>
        <taxon>Tylenchoidea</taxon>
        <taxon>Heteroderidae</taxon>
        <taxon>Heteroderinae</taxon>
        <taxon>Globodera</taxon>
    </lineage>
</organism>
<dbReference type="PIRSF" id="PIRSF000019">
    <property type="entry name" value="Bc1_11K"/>
    <property type="match status" value="1"/>
</dbReference>
<dbReference type="GO" id="GO:0005743">
    <property type="term" value="C:mitochondrial inner membrane"/>
    <property type="evidence" value="ECO:0007669"/>
    <property type="project" value="UniProtKB-SubCell"/>
</dbReference>
<keyword evidence="7 9" id="KW-0496">Mitochondrion</keyword>
<dbReference type="AlphaFoldDB" id="A0A914I4T8"/>
<comment type="subcellular location">
    <subcellularLocation>
        <location evidence="1">Mitochondrion inner membrane</location>
        <topology evidence="1">Peripheral membrane protein</topology>
        <orientation evidence="1">Intermembrane side</orientation>
    </subcellularLocation>
</comment>
<keyword evidence="8 9" id="KW-0472">Membrane</keyword>
<dbReference type="Pfam" id="PF02320">
    <property type="entry name" value="UCR_hinge"/>
    <property type="match status" value="1"/>
</dbReference>
<evidence type="ECO:0000256" key="8">
    <source>
        <dbReference type="ARBA" id="ARBA00023136"/>
    </source>
</evidence>
<keyword evidence="3 9" id="KW-0813">Transport</keyword>
<keyword evidence="4 9" id="KW-0679">Respiratory chain</keyword>
<dbReference type="PANTHER" id="PTHR15336">
    <property type="entry name" value="UBIQUINOL-CYTOCHROME C REDUCTASE COMPLEX 7.8 KDA PROTEIN"/>
    <property type="match status" value="1"/>
</dbReference>
<evidence type="ECO:0000256" key="3">
    <source>
        <dbReference type="ARBA" id="ARBA00022448"/>
    </source>
</evidence>
<comment type="function">
    <text evidence="9">Component of the ubiquinol-cytochrome c oxidoreductase, a multisubunit transmembrane complex that is part of the mitochondrial electron transport chain which drives oxidative phosphorylation.</text>
</comment>
<keyword evidence="10" id="KW-1015">Disulfide bond</keyword>
<evidence type="ECO:0000256" key="7">
    <source>
        <dbReference type="ARBA" id="ARBA00023128"/>
    </source>
</evidence>
<reference evidence="13" key="1">
    <citation type="submission" date="2022-11" db="UniProtKB">
        <authorList>
            <consortium name="WormBaseParasite"/>
        </authorList>
    </citation>
    <scope>IDENTIFICATION</scope>
</reference>
<dbReference type="PANTHER" id="PTHR15336:SF0">
    <property type="entry name" value="CYTOCHROME B-C1 COMPLEX SUBUNIT 6, MITOCHONDRIAL"/>
    <property type="match status" value="1"/>
</dbReference>
<dbReference type="SUPFAM" id="SSF81531">
    <property type="entry name" value="Non-heme 11 kDa protein of cytochrome bc1 complex (Ubiquinol-cytochrome c reductase)"/>
    <property type="match status" value="1"/>
</dbReference>
<comment type="similarity">
    <text evidence="2 9">Belongs to the UQCRH/QCR6 family.</text>
</comment>
<accession>A0A914I4T8</accession>
<evidence type="ECO:0000256" key="4">
    <source>
        <dbReference type="ARBA" id="ARBA00022660"/>
    </source>
</evidence>
<dbReference type="Gene3D" id="1.10.287.20">
    <property type="entry name" value="Ubiquinol-cytochrome C reductase hinge domain"/>
    <property type="match status" value="1"/>
</dbReference>
<dbReference type="InterPro" id="IPR003422">
    <property type="entry name" value="Cyt_b-c1_6"/>
</dbReference>
<dbReference type="GO" id="GO:0006122">
    <property type="term" value="P:mitochondrial electron transport, ubiquinol to cytochrome c"/>
    <property type="evidence" value="ECO:0007669"/>
    <property type="project" value="InterPro"/>
</dbReference>
<evidence type="ECO:0000256" key="5">
    <source>
        <dbReference type="ARBA" id="ARBA00022792"/>
    </source>
</evidence>
<evidence type="ECO:0000256" key="2">
    <source>
        <dbReference type="ARBA" id="ARBA00006498"/>
    </source>
</evidence>
<evidence type="ECO:0000259" key="11">
    <source>
        <dbReference type="Pfam" id="PF02320"/>
    </source>
</evidence>
<evidence type="ECO:0000256" key="1">
    <source>
        <dbReference type="ARBA" id="ARBA00004137"/>
    </source>
</evidence>
<keyword evidence="5 9" id="KW-0999">Mitochondrion inner membrane</keyword>
<evidence type="ECO:0000313" key="12">
    <source>
        <dbReference type="Proteomes" id="UP000887572"/>
    </source>
</evidence>
<feature type="disulfide bond" evidence="10">
    <location>
        <begin position="20"/>
        <end position="62"/>
    </location>
</feature>
<evidence type="ECO:0000256" key="10">
    <source>
        <dbReference type="PIRSR" id="PIRSR000019-1"/>
    </source>
</evidence>
<dbReference type="InterPro" id="IPR023184">
    <property type="entry name" value="Ubol_cytC_Rdtase_hinge_dom"/>
</dbReference>
<dbReference type="Proteomes" id="UP000887572">
    <property type="component" value="Unplaced"/>
</dbReference>
<protein>
    <recommendedName>
        <fullName evidence="9">Cytochrome b-c1 complex subunit 6</fullName>
    </recommendedName>
</protein>
<proteinExistence type="inferred from homology"/>
<evidence type="ECO:0000256" key="9">
    <source>
        <dbReference type="PIRNR" id="PIRNR000019"/>
    </source>
</evidence>
<feature type="domain" description="Ubiquinol-cytochrome C reductase hinge" evidence="11">
    <location>
        <begin position="11"/>
        <end position="72"/>
    </location>
</feature>
<dbReference type="WBParaSite" id="Gr19_v10_g7526.t1">
    <property type="protein sequence ID" value="Gr19_v10_g7526.t1"/>
    <property type="gene ID" value="Gr19_v10_g7526"/>
</dbReference>
<evidence type="ECO:0000256" key="6">
    <source>
        <dbReference type="ARBA" id="ARBA00022982"/>
    </source>
</evidence>
<evidence type="ECO:0000313" key="13">
    <source>
        <dbReference type="WBParaSite" id="Gr19_v10_g7526.t1"/>
    </source>
</evidence>
<keyword evidence="6 9" id="KW-0249">Electron transport</keyword>
<name>A0A914I4T8_GLORO</name>